<protein>
    <submittedName>
        <fullName evidence="6">TetR family transcriptional regulator</fullName>
    </submittedName>
</protein>
<dbReference type="Pfam" id="PF00440">
    <property type="entry name" value="TetR_N"/>
    <property type="match status" value="1"/>
</dbReference>
<evidence type="ECO:0000259" key="5">
    <source>
        <dbReference type="PROSITE" id="PS50977"/>
    </source>
</evidence>
<feature type="domain" description="HTH tetR-type" evidence="5">
    <location>
        <begin position="12"/>
        <end position="72"/>
    </location>
</feature>
<dbReference type="InterPro" id="IPR036271">
    <property type="entry name" value="Tet_transcr_reg_TetR-rel_C_sf"/>
</dbReference>
<name>A0ABQ3XU59_9ACTN</name>
<dbReference type="PROSITE" id="PS50977">
    <property type="entry name" value="HTH_TETR_2"/>
    <property type="match status" value="1"/>
</dbReference>
<dbReference type="PRINTS" id="PR00455">
    <property type="entry name" value="HTHTETR"/>
</dbReference>
<accession>A0ABQ3XU59</accession>
<evidence type="ECO:0000313" key="6">
    <source>
        <dbReference type="EMBL" id="GID62000.1"/>
    </source>
</evidence>
<dbReference type="InterPro" id="IPR050109">
    <property type="entry name" value="HTH-type_TetR-like_transc_reg"/>
</dbReference>
<dbReference type="PANTHER" id="PTHR30055:SF234">
    <property type="entry name" value="HTH-TYPE TRANSCRIPTIONAL REGULATOR BETI"/>
    <property type="match status" value="1"/>
</dbReference>
<gene>
    <name evidence="6" type="ORF">Aco03nite_104040</name>
</gene>
<comment type="caution">
    <text evidence="6">The sequence shown here is derived from an EMBL/GenBank/DDBJ whole genome shotgun (WGS) entry which is preliminary data.</text>
</comment>
<dbReference type="PANTHER" id="PTHR30055">
    <property type="entry name" value="HTH-TYPE TRANSCRIPTIONAL REGULATOR RUTR"/>
    <property type="match status" value="1"/>
</dbReference>
<dbReference type="Gene3D" id="1.10.357.10">
    <property type="entry name" value="Tetracycline Repressor, domain 2"/>
    <property type="match status" value="1"/>
</dbReference>
<sequence length="198" mass="21452">MPSSTRRARERAGIRDRIIEAALHVLESEGAGALTVRRIATDVEYTAPVVYQHFAGKDALVAELVVHGYALLMADAARIAAGEPDVDRRLLRVAAGYVRFASEHPHLYEVMNGTTIAASNRRDAAQPTIDLLTELLAAWSAEHGVTPPGDNEACEIIWGVLHGLASLGYHDTVGNERAQRLAEQALATILRGWQATAR</sequence>
<dbReference type="Proteomes" id="UP000612282">
    <property type="component" value="Unassembled WGS sequence"/>
</dbReference>
<evidence type="ECO:0000256" key="1">
    <source>
        <dbReference type="ARBA" id="ARBA00023015"/>
    </source>
</evidence>
<evidence type="ECO:0000313" key="7">
    <source>
        <dbReference type="Proteomes" id="UP000612282"/>
    </source>
</evidence>
<organism evidence="6 7">
    <name type="scientific">Actinoplanes couchii</name>
    <dbReference type="NCBI Taxonomy" id="403638"/>
    <lineage>
        <taxon>Bacteria</taxon>
        <taxon>Bacillati</taxon>
        <taxon>Actinomycetota</taxon>
        <taxon>Actinomycetes</taxon>
        <taxon>Micromonosporales</taxon>
        <taxon>Micromonosporaceae</taxon>
        <taxon>Actinoplanes</taxon>
    </lineage>
</organism>
<keyword evidence="7" id="KW-1185">Reference proteome</keyword>
<dbReference type="InterPro" id="IPR001647">
    <property type="entry name" value="HTH_TetR"/>
</dbReference>
<proteinExistence type="predicted"/>
<evidence type="ECO:0000256" key="4">
    <source>
        <dbReference type="PROSITE-ProRule" id="PRU00335"/>
    </source>
</evidence>
<feature type="DNA-binding region" description="H-T-H motif" evidence="4">
    <location>
        <begin position="35"/>
        <end position="54"/>
    </location>
</feature>
<dbReference type="SUPFAM" id="SSF46689">
    <property type="entry name" value="Homeodomain-like"/>
    <property type="match status" value="1"/>
</dbReference>
<dbReference type="InterPro" id="IPR009057">
    <property type="entry name" value="Homeodomain-like_sf"/>
</dbReference>
<keyword evidence="2 4" id="KW-0238">DNA-binding</keyword>
<keyword evidence="1" id="KW-0805">Transcription regulation</keyword>
<dbReference type="InterPro" id="IPR025996">
    <property type="entry name" value="MT1864/Rv1816-like_C"/>
</dbReference>
<reference evidence="6 7" key="1">
    <citation type="submission" date="2021-01" db="EMBL/GenBank/DDBJ databases">
        <title>Whole genome shotgun sequence of Actinoplanes couchii NBRC 106145.</title>
        <authorList>
            <person name="Komaki H."/>
            <person name="Tamura T."/>
        </authorList>
    </citation>
    <scope>NUCLEOTIDE SEQUENCE [LARGE SCALE GENOMIC DNA]</scope>
    <source>
        <strain evidence="6 7">NBRC 106145</strain>
    </source>
</reference>
<evidence type="ECO:0000256" key="3">
    <source>
        <dbReference type="ARBA" id="ARBA00023163"/>
    </source>
</evidence>
<dbReference type="RefSeq" id="WP_203810524.1">
    <property type="nucleotide sequence ID" value="NZ_BAAAQE010000077.1"/>
</dbReference>
<dbReference type="Pfam" id="PF13305">
    <property type="entry name" value="TetR_C_33"/>
    <property type="match status" value="1"/>
</dbReference>
<dbReference type="EMBL" id="BOMG01000155">
    <property type="protein sequence ID" value="GID62000.1"/>
    <property type="molecule type" value="Genomic_DNA"/>
</dbReference>
<evidence type="ECO:0000256" key="2">
    <source>
        <dbReference type="ARBA" id="ARBA00023125"/>
    </source>
</evidence>
<dbReference type="SUPFAM" id="SSF48498">
    <property type="entry name" value="Tetracyclin repressor-like, C-terminal domain"/>
    <property type="match status" value="1"/>
</dbReference>
<keyword evidence="3" id="KW-0804">Transcription</keyword>